<gene>
    <name evidence="2" type="ORF">UW63_C0029G0012</name>
</gene>
<feature type="transmembrane region" description="Helical" evidence="1">
    <location>
        <begin position="12"/>
        <end position="31"/>
    </location>
</feature>
<name>A0A0G1JG39_9BACT</name>
<protein>
    <submittedName>
        <fullName evidence="2">Uncharacterized protein</fullName>
    </submittedName>
</protein>
<proteinExistence type="predicted"/>
<evidence type="ECO:0000313" key="2">
    <source>
        <dbReference type="EMBL" id="KKT70308.1"/>
    </source>
</evidence>
<keyword evidence="1" id="KW-0472">Membrane</keyword>
<evidence type="ECO:0000256" key="1">
    <source>
        <dbReference type="SAM" id="Phobius"/>
    </source>
</evidence>
<reference evidence="2 3" key="1">
    <citation type="journal article" date="2015" name="Nature">
        <title>rRNA introns, odd ribosomes, and small enigmatic genomes across a large radiation of phyla.</title>
        <authorList>
            <person name="Brown C.T."/>
            <person name="Hug L.A."/>
            <person name="Thomas B.C."/>
            <person name="Sharon I."/>
            <person name="Castelle C.J."/>
            <person name="Singh A."/>
            <person name="Wilkins M.J."/>
            <person name="Williams K.H."/>
            <person name="Banfield J.F."/>
        </authorList>
    </citation>
    <scope>NUCLEOTIDE SEQUENCE [LARGE SCALE GENOMIC DNA]</scope>
</reference>
<dbReference type="AlphaFoldDB" id="A0A0G1JG39"/>
<keyword evidence="1" id="KW-0812">Transmembrane</keyword>
<evidence type="ECO:0000313" key="3">
    <source>
        <dbReference type="Proteomes" id="UP000034154"/>
    </source>
</evidence>
<keyword evidence="1" id="KW-1133">Transmembrane helix</keyword>
<dbReference type="Proteomes" id="UP000034154">
    <property type="component" value="Unassembled WGS sequence"/>
</dbReference>
<organism evidence="2 3">
    <name type="scientific">Candidatus Uhrbacteria bacterium GW2011_GWF2_44_350</name>
    <dbReference type="NCBI Taxonomy" id="1619000"/>
    <lineage>
        <taxon>Bacteria</taxon>
        <taxon>Candidatus Uhriibacteriota</taxon>
    </lineage>
</organism>
<comment type="caution">
    <text evidence="2">The sequence shown here is derived from an EMBL/GenBank/DDBJ whole genome shotgun (WGS) entry which is preliminary data.</text>
</comment>
<sequence length="117" mass="13267">MAVKKSDQKTFFLFVSASVITIGLVFLGWFFSFRDQWQSFNFSIVNFEKIDAVKNSVQDITGDFKENIQEPTSQIGNSIVDTANEIRQEAEAREAAEKLLGELVKEEIQNQESANQP</sequence>
<accession>A0A0G1JG39</accession>
<dbReference type="EMBL" id="LCJB01000029">
    <property type="protein sequence ID" value="KKT70308.1"/>
    <property type="molecule type" value="Genomic_DNA"/>
</dbReference>